<dbReference type="InterPro" id="IPR014001">
    <property type="entry name" value="Helicase_ATP-bd"/>
</dbReference>
<feature type="domain" description="Helicase C-terminal" evidence="14">
    <location>
        <begin position="230"/>
        <end position="381"/>
    </location>
</feature>
<dbReference type="Pfam" id="PF00270">
    <property type="entry name" value="DEAD"/>
    <property type="match status" value="1"/>
</dbReference>
<dbReference type="PROSITE" id="PS51192">
    <property type="entry name" value="HELICASE_ATP_BIND_1"/>
    <property type="match status" value="1"/>
</dbReference>
<comment type="caution">
    <text evidence="15">The sequence shown here is derived from an EMBL/GenBank/DDBJ whole genome shotgun (WGS) entry which is preliminary data.</text>
</comment>
<dbReference type="Gene3D" id="1.10.10.10">
    <property type="entry name" value="Winged helix-like DNA-binding domain superfamily/Winged helix DNA-binding domain"/>
    <property type="match status" value="1"/>
</dbReference>
<dbReference type="SMART" id="SM00487">
    <property type="entry name" value="DEXDc"/>
    <property type="match status" value="1"/>
</dbReference>
<keyword evidence="3" id="KW-0547">Nucleotide-binding</keyword>
<protein>
    <recommendedName>
        <fullName evidence="11">ATP-dependent DNA helicase RecQ</fullName>
        <ecNumber evidence="10">5.6.2.4</ecNumber>
    </recommendedName>
    <alternativeName>
        <fullName evidence="12">DNA 3'-5' helicase RecQ</fullName>
    </alternativeName>
</protein>
<keyword evidence="8" id="KW-0413">Isomerase</keyword>
<evidence type="ECO:0000256" key="10">
    <source>
        <dbReference type="ARBA" id="ARBA00034808"/>
    </source>
</evidence>
<dbReference type="SUPFAM" id="SSF52540">
    <property type="entry name" value="P-loop containing nucleoside triphosphate hydrolases"/>
    <property type="match status" value="2"/>
</dbReference>
<dbReference type="InterPro" id="IPR036388">
    <property type="entry name" value="WH-like_DNA-bd_sf"/>
</dbReference>
<dbReference type="PROSITE" id="PS51194">
    <property type="entry name" value="HELICASE_CTER"/>
    <property type="match status" value="1"/>
</dbReference>
<feature type="domain" description="Helicase ATP-binding" evidence="13">
    <location>
        <begin position="34"/>
        <end position="204"/>
    </location>
</feature>
<evidence type="ECO:0000256" key="9">
    <source>
        <dbReference type="ARBA" id="ARBA00034617"/>
    </source>
</evidence>
<dbReference type="Pfam" id="PF00271">
    <property type="entry name" value="Helicase_C"/>
    <property type="match status" value="1"/>
</dbReference>
<evidence type="ECO:0000256" key="11">
    <source>
        <dbReference type="ARBA" id="ARBA00044535"/>
    </source>
</evidence>
<evidence type="ECO:0000313" key="15">
    <source>
        <dbReference type="EMBL" id="GAA1932083.1"/>
    </source>
</evidence>
<evidence type="ECO:0000256" key="1">
    <source>
        <dbReference type="ARBA" id="ARBA00005446"/>
    </source>
</evidence>
<sequence>MPDRTTHSARDLARDLARDHFGHDHLLPGQADVVEALAEGSDVLLVAPTGAGKSLTYLVAGRLLDGPVLVVSPLLALEQDQVDAVTRAPTEVAAARLSSVETPAQREEALARAAAGEVGYLFCSPELLADADVRAALGALAPVLVTVDEAHCVSAWGHSFRPDYQRLGALVADLGSPPVLAMTATAAAPVRDEIVERLRMREPRVVVTGFDRPEIELVVRRCRDADAQTSATRALVAEQHAAGHAGLVYARTRPAVEELAALLAEDLGGEHVAAYHGGMARRRREQVQDDFMAGRLDVVVATSAFGMGVDKPDVRFVVHAQVPGSPDTYYQEVGRAGRDGEAATAVMMYRPEDLALGRYFVGGVPSRTELRRTLDVVGGLTRADSLAAVDLAAVDPAAVADELPFGRRKAGRLLTLLELGRVRLDDGDPEPRAVVDSALEVAEAQQRLERSRVEMVRTYAETHRCRVEFLLAYFGEQHEPCGHCDACRAGTAADAHAEVERADHPFAPSTAVRHPEFGDGTVTDAEADTVTVLFDDAGYRTLDVRLAQEHELLTAR</sequence>
<keyword evidence="6" id="KW-0067">ATP-binding</keyword>
<dbReference type="EC" id="5.6.2.4" evidence="10"/>
<evidence type="ECO:0000259" key="14">
    <source>
        <dbReference type="PROSITE" id="PS51194"/>
    </source>
</evidence>
<dbReference type="GO" id="GO:0004386">
    <property type="term" value="F:helicase activity"/>
    <property type="evidence" value="ECO:0007669"/>
    <property type="project" value="UniProtKB-KW"/>
</dbReference>
<keyword evidence="4" id="KW-0378">Hydrolase</keyword>
<keyword evidence="5 15" id="KW-0347">Helicase</keyword>
<keyword evidence="2" id="KW-0479">Metal-binding</keyword>
<keyword evidence="7" id="KW-0238">DNA-binding</keyword>
<gene>
    <name evidence="15" type="ORF">GCM10009737_37530</name>
</gene>
<comment type="similarity">
    <text evidence="1">Belongs to the helicase family. RecQ subfamily.</text>
</comment>
<dbReference type="InterPro" id="IPR004589">
    <property type="entry name" value="DNA_helicase_ATP-dep_RecQ"/>
</dbReference>
<dbReference type="PANTHER" id="PTHR13710">
    <property type="entry name" value="DNA HELICASE RECQ FAMILY MEMBER"/>
    <property type="match status" value="1"/>
</dbReference>
<proteinExistence type="inferred from homology"/>
<evidence type="ECO:0000256" key="5">
    <source>
        <dbReference type="ARBA" id="ARBA00022806"/>
    </source>
</evidence>
<evidence type="ECO:0000256" key="3">
    <source>
        <dbReference type="ARBA" id="ARBA00022741"/>
    </source>
</evidence>
<dbReference type="PANTHER" id="PTHR13710:SF105">
    <property type="entry name" value="ATP-DEPENDENT DNA HELICASE Q1"/>
    <property type="match status" value="1"/>
</dbReference>
<keyword evidence="16" id="KW-1185">Reference proteome</keyword>
<dbReference type="Pfam" id="PF16124">
    <property type="entry name" value="RecQ_Zn_bind"/>
    <property type="match status" value="1"/>
</dbReference>
<comment type="catalytic activity">
    <reaction evidence="9">
        <text>Couples ATP hydrolysis with the unwinding of duplex DNA by translocating in the 3'-5' direction.</text>
        <dbReference type="EC" id="5.6.2.4"/>
    </reaction>
</comment>
<evidence type="ECO:0000256" key="6">
    <source>
        <dbReference type="ARBA" id="ARBA00022840"/>
    </source>
</evidence>
<dbReference type="InterPro" id="IPR011545">
    <property type="entry name" value="DEAD/DEAH_box_helicase_dom"/>
</dbReference>
<name>A0ABN2PU63_9ACTN</name>
<evidence type="ECO:0000313" key="16">
    <source>
        <dbReference type="Proteomes" id="UP001501612"/>
    </source>
</evidence>
<evidence type="ECO:0000256" key="2">
    <source>
        <dbReference type="ARBA" id="ARBA00022723"/>
    </source>
</evidence>
<evidence type="ECO:0000256" key="4">
    <source>
        <dbReference type="ARBA" id="ARBA00022801"/>
    </source>
</evidence>
<dbReference type="InterPro" id="IPR027417">
    <property type="entry name" value="P-loop_NTPase"/>
</dbReference>
<evidence type="ECO:0000259" key="13">
    <source>
        <dbReference type="PROSITE" id="PS51192"/>
    </source>
</evidence>
<reference evidence="15 16" key="1">
    <citation type="journal article" date="2019" name="Int. J. Syst. Evol. Microbiol.">
        <title>The Global Catalogue of Microorganisms (GCM) 10K type strain sequencing project: providing services to taxonomists for standard genome sequencing and annotation.</title>
        <authorList>
            <consortium name="The Broad Institute Genomics Platform"/>
            <consortium name="The Broad Institute Genome Sequencing Center for Infectious Disease"/>
            <person name="Wu L."/>
            <person name="Ma J."/>
        </authorList>
    </citation>
    <scope>NUCLEOTIDE SEQUENCE [LARGE SCALE GENOMIC DNA]</scope>
    <source>
        <strain evidence="15 16">JCM 14046</strain>
    </source>
</reference>
<dbReference type="SMART" id="SM00490">
    <property type="entry name" value="HELICc"/>
    <property type="match status" value="1"/>
</dbReference>
<evidence type="ECO:0000256" key="12">
    <source>
        <dbReference type="ARBA" id="ARBA00044550"/>
    </source>
</evidence>
<dbReference type="Gene3D" id="3.40.50.300">
    <property type="entry name" value="P-loop containing nucleotide triphosphate hydrolases"/>
    <property type="match status" value="2"/>
</dbReference>
<evidence type="ECO:0000256" key="8">
    <source>
        <dbReference type="ARBA" id="ARBA00023235"/>
    </source>
</evidence>
<dbReference type="Proteomes" id="UP001501612">
    <property type="component" value="Unassembled WGS sequence"/>
</dbReference>
<organism evidence="15 16">
    <name type="scientific">Nocardioides lentus</name>
    <dbReference type="NCBI Taxonomy" id="338077"/>
    <lineage>
        <taxon>Bacteria</taxon>
        <taxon>Bacillati</taxon>
        <taxon>Actinomycetota</taxon>
        <taxon>Actinomycetes</taxon>
        <taxon>Propionibacteriales</taxon>
        <taxon>Nocardioidaceae</taxon>
        <taxon>Nocardioides</taxon>
    </lineage>
</organism>
<dbReference type="InterPro" id="IPR001650">
    <property type="entry name" value="Helicase_C-like"/>
</dbReference>
<dbReference type="RefSeq" id="WP_344009546.1">
    <property type="nucleotide sequence ID" value="NZ_BAAAMY010000015.1"/>
</dbReference>
<dbReference type="CDD" id="cd17920">
    <property type="entry name" value="DEXHc_RecQ"/>
    <property type="match status" value="1"/>
</dbReference>
<dbReference type="EMBL" id="BAAAMY010000015">
    <property type="protein sequence ID" value="GAA1932083.1"/>
    <property type="molecule type" value="Genomic_DNA"/>
</dbReference>
<evidence type="ECO:0000256" key="7">
    <source>
        <dbReference type="ARBA" id="ARBA00023125"/>
    </source>
</evidence>
<dbReference type="InterPro" id="IPR032284">
    <property type="entry name" value="RecQ_Zn-bd"/>
</dbReference>
<accession>A0ABN2PU63</accession>
<dbReference type="NCBIfam" id="TIGR00614">
    <property type="entry name" value="recQ_fam"/>
    <property type="match status" value="1"/>
</dbReference>